<gene>
    <name evidence="2" type="ordered locus">AALP_Aa7g187800</name>
</gene>
<dbReference type="InterPro" id="IPR044730">
    <property type="entry name" value="RNase_H-like_dom_plant"/>
</dbReference>
<dbReference type="AlphaFoldDB" id="A0A087GJ04"/>
<dbReference type="Gramene" id="KFK29856">
    <property type="protein sequence ID" value="KFK29856"/>
    <property type="gene ID" value="AALP_AA7G187800"/>
</dbReference>
<protein>
    <recommendedName>
        <fullName evidence="1">RNase H type-1 domain-containing protein</fullName>
    </recommendedName>
</protein>
<feature type="domain" description="RNase H type-1" evidence="1">
    <location>
        <begin position="51"/>
        <end position="140"/>
    </location>
</feature>
<dbReference type="InterPro" id="IPR002156">
    <property type="entry name" value="RNaseH_domain"/>
</dbReference>
<dbReference type="Pfam" id="PF13456">
    <property type="entry name" value="RVT_3"/>
    <property type="match status" value="1"/>
</dbReference>
<sequence length="169" mass="19540">MPKLYGGVQGCQTWNFLIQINLLVFQQQFVPWRVALRLARNDTSEWGGGQANGMVTTNPLESELQALIFAMQSVWCKRYRKIIFEGNNNRIQDLIAGSSLHFGALNWIREARKWMAKFPEAKLQWTSRKYNKHGDFIATHHFISSPYVLLHSLPHFLDSLLQTDFVNSS</sequence>
<organism evidence="2 3">
    <name type="scientific">Arabis alpina</name>
    <name type="common">Alpine rock-cress</name>
    <dbReference type="NCBI Taxonomy" id="50452"/>
    <lineage>
        <taxon>Eukaryota</taxon>
        <taxon>Viridiplantae</taxon>
        <taxon>Streptophyta</taxon>
        <taxon>Embryophyta</taxon>
        <taxon>Tracheophyta</taxon>
        <taxon>Spermatophyta</taxon>
        <taxon>Magnoliopsida</taxon>
        <taxon>eudicotyledons</taxon>
        <taxon>Gunneridae</taxon>
        <taxon>Pentapetalae</taxon>
        <taxon>rosids</taxon>
        <taxon>malvids</taxon>
        <taxon>Brassicales</taxon>
        <taxon>Brassicaceae</taxon>
        <taxon>Arabideae</taxon>
        <taxon>Arabis</taxon>
    </lineage>
</organism>
<dbReference type="eggNOG" id="KOG1075">
    <property type="taxonomic scope" value="Eukaryota"/>
</dbReference>
<keyword evidence="3" id="KW-1185">Reference proteome</keyword>
<dbReference type="OrthoDB" id="1108735at2759"/>
<dbReference type="GO" id="GO:0004523">
    <property type="term" value="F:RNA-DNA hybrid ribonuclease activity"/>
    <property type="evidence" value="ECO:0007669"/>
    <property type="project" value="InterPro"/>
</dbReference>
<name>A0A087GJ04_ARAAL</name>
<accession>A0A087GJ04</accession>
<dbReference type="GO" id="GO:0003676">
    <property type="term" value="F:nucleic acid binding"/>
    <property type="evidence" value="ECO:0007669"/>
    <property type="project" value="InterPro"/>
</dbReference>
<evidence type="ECO:0000259" key="1">
    <source>
        <dbReference type="Pfam" id="PF13456"/>
    </source>
</evidence>
<evidence type="ECO:0000313" key="3">
    <source>
        <dbReference type="Proteomes" id="UP000029120"/>
    </source>
</evidence>
<dbReference type="EMBL" id="CM002875">
    <property type="protein sequence ID" value="KFK29856.1"/>
    <property type="molecule type" value="Genomic_DNA"/>
</dbReference>
<dbReference type="CDD" id="cd06222">
    <property type="entry name" value="RNase_H_like"/>
    <property type="match status" value="1"/>
</dbReference>
<dbReference type="InterPro" id="IPR036397">
    <property type="entry name" value="RNaseH_sf"/>
</dbReference>
<proteinExistence type="predicted"/>
<evidence type="ECO:0000313" key="2">
    <source>
        <dbReference type="EMBL" id="KFK29856.1"/>
    </source>
</evidence>
<dbReference type="Proteomes" id="UP000029120">
    <property type="component" value="Chromosome 7"/>
</dbReference>
<dbReference type="Gene3D" id="3.30.420.10">
    <property type="entry name" value="Ribonuclease H-like superfamily/Ribonuclease H"/>
    <property type="match status" value="1"/>
</dbReference>
<reference evidence="3" key="1">
    <citation type="journal article" date="2015" name="Nat. Plants">
        <title>Genome expansion of Arabis alpina linked with retrotransposition and reduced symmetric DNA methylation.</title>
        <authorList>
            <person name="Willing E.M."/>
            <person name="Rawat V."/>
            <person name="Mandakova T."/>
            <person name="Maumus F."/>
            <person name="James G.V."/>
            <person name="Nordstroem K.J."/>
            <person name="Becker C."/>
            <person name="Warthmann N."/>
            <person name="Chica C."/>
            <person name="Szarzynska B."/>
            <person name="Zytnicki M."/>
            <person name="Albani M.C."/>
            <person name="Kiefer C."/>
            <person name="Bergonzi S."/>
            <person name="Castaings L."/>
            <person name="Mateos J.L."/>
            <person name="Berns M.C."/>
            <person name="Bujdoso N."/>
            <person name="Piofczyk T."/>
            <person name="de Lorenzo L."/>
            <person name="Barrero-Sicilia C."/>
            <person name="Mateos I."/>
            <person name="Piednoel M."/>
            <person name="Hagmann J."/>
            <person name="Chen-Min-Tao R."/>
            <person name="Iglesias-Fernandez R."/>
            <person name="Schuster S.C."/>
            <person name="Alonso-Blanco C."/>
            <person name="Roudier F."/>
            <person name="Carbonero P."/>
            <person name="Paz-Ares J."/>
            <person name="Davis S.J."/>
            <person name="Pecinka A."/>
            <person name="Quesneville H."/>
            <person name="Colot V."/>
            <person name="Lysak M.A."/>
            <person name="Weigel D."/>
            <person name="Coupland G."/>
            <person name="Schneeberger K."/>
        </authorList>
    </citation>
    <scope>NUCLEOTIDE SEQUENCE [LARGE SCALE GENOMIC DNA]</scope>
    <source>
        <strain evidence="3">cv. Pajares</strain>
    </source>
</reference>